<dbReference type="EMBL" id="MLJW01000009">
    <property type="protein sequence ID" value="OIR15514.1"/>
    <property type="molecule type" value="Genomic_DNA"/>
</dbReference>
<gene>
    <name evidence="2" type="ORF">GALL_38370</name>
</gene>
<feature type="transmembrane region" description="Helical" evidence="1">
    <location>
        <begin position="20"/>
        <end position="42"/>
    </location>
</feature>
<evidence type="ECO:0000256" key="1">
    <source>
        <dbReference type="SAM" id="Phobius"/>
    </source>
</evidence>
<organism evidence="2">
    <name type="scientific">mine drainage metagenome</name>
    <dbReference type="NCBI Taxonomy" id="410659"/>
    <lineage>
        <taxon>unclassified sequences</taxon>
        <taxon>metagenomes</taxon>
        <taxon>ecological metagenomes</taxon>
    </lineage>
</organism>
<protein>
    <recommendedName>
        <fullName evidence="3">DUF502 domain-containing protein</fullName>
    </recommendedName>
</protein>
<dbReference type="Pfam" id="PF04367">
    <property type="entry name" value="DUF502"/>
    <property type="match status" value="1"/>
</dbReference>
<keyword evidence="1" id="KW-0812">Transmembrane</keyword>
<name>A0A1J5T3Q1_9ZZZZ</name>
<dbReference type="PANTHER" id="PTHR31876:SF26">
    <property type="entry name" value="PROTEIN LIKE COV 2"/>
    <property type="match status" value="1"/>
</dbReference>
<dbReference type="InterPro" id="IPR007462">
    <property type="entry name" value="COV1-like"/>
</dbReference>
<feature type="transmembrane region" description="Helical" evidence="1">
    <location>
        <begin position="62"/>
        <end position="85"/>
    </location>
</feature>
<comment type="caution">
    <text evidence="2">The sequence shown here is derived from an EMBL/GenBank/DDBJ whole genome shotgun (WGS) entry which is preliminary data.</text>
</comment>
<dbReference type="PANTHER" id="PTHR31876">
    <property type="entry name" value="COV-LIKE PROTEIN 1"/>
    <property type="match status" value="1"/>
</dbReference>
<sequence>MRAVGLLGLSGCRHALVKKYLLTGLLVWVPLGITLWVLNLIISTLDLTLTLLPRHWHPDELLGIHIPGLGVILTVVVVLATGLLVRNVFGQRLLTYWDGLLRRIPFVNAIYNSVKQVSDTLLSESGSAFGKVLLVRYPHPQAWSLAFQTSVPGEVTRVLAGDEYVGVFVPTTPSPVNGFYFYVKKSETVELDINVDAAFKAIISMGVVTTPEAAAQLAKPN</sequence>
<proteinExistence type="predicted"/>
<keyword evidence="1" id="KW-1133">Transmembrane helix</keyword>
<accession>A0A1J5T3Q1</accession>
<evidence type="ECO:0008006" key="3">
    <source>
        <dbReference type="Google" id="ProtNLM"/>
    </source>
</evidence>
<keyword evidence="1" id="KW-0472">Membrane</keyword>
<reference evidence="2" key="1">
    <citation type="submission" date="2016-10" db="EMBL/GenBank/DDBJ databases">
        <title>Sequence of Gallionella enrichment culture.</title>
        <authorList>
            <person name="Poehlein A."/>
            <person name="Muehling M."/>
            <person name="Daniel R."/>
        </authorList>
    </citation>
    <scope>NUCLEOTIDE SEQUENCE</scope>
</reference>
<dbReference type="AlphaFoldDB" id="A0A1J5T3Q1"/>
<evidence type="ECO:0000313" key="2">
    <source>
        <dbReference type="EMBL" id="OIR15514.1"/>
    </source>
</evidence>